<evidence type="ECO:0000256" key="6">
    <source>
        <dbReference type="SAM" id="Phobius"/>
    </source>
</evidence>
<accession>A0A3N9U5D4</accession>
<feature type="transmembrane region" description="Helical" evidence="6">
    <location>
        <begin position="7"/>
        <end position="25"/>
    </location>
</feature>
<keyword evidence="3 6" id="KW-0812">Transmembrane</keyword>
<protein>
    <submittedName>
        <fullName evidence="8">DNA internalization-related competence protein ComEC/Rec2</fullName>
    </submittedName>
</protein>
<feature type="transmembrane region" description="Helical" evidence="6">
    <location>
        <begin position="312"/>
        <end position="344"/>
    </location>
</feature>
<dbReference type="Pfam" id="PF00753">
    <property type="entry name" value="Lactamase_B"/>
    <property type="match status" value="1"/>
</dbReference>
<comment type="caution">
    <text evidence="8">The sequence shown here is derived from an EMBL/GenBank/DDBJ whole genome shotgun (WGS) entry which is preliminary data.</text>
</comment>
<evidence type="ECO:0000256" key="5">
    <source>
        <dbReference type="ARBA" id="ARBA00023136"/>
    </source>
</evidence>
<sequence>MTLIKNFWRLSSFCMTFFTIPYWTMMPSKEWIVIICLLVFVNMTFFQFHWISGISVALIIIIAKGNIIEYQHEHLTSNGQNIIINGKAGSFFKQNNFGFRGIFEVHQVNRHRFPVGLRPKVLLYSQSMIALDQTASFSAKIKPIVGLKNETGFDAESYYFSHSVLAKVFVVKELNRDIESHYSLRQWLYDCFTRQTSKLSNKALANAISFSDRTNLTQQQWTSLKSAGIAHLIAISGLHIGIAYLIGFGFGKLFVRAGNLTLWIPIIFGALMALGYAWLAGFSISTIRALIMVSVNIGILIFRVKISLTTRLLITLSFVLVIDSFAFLSSGFWLSFGAVAVVFTQKQWMPDIKNHWGRIILLNGLLSIAILPISGFFFGGVSLFSPIYNSLLIPLYTLAIIPLLFLLLGTSVLVPDMANWMWISWDRLLSIGPWLTRDADVGWIAVSGSLVLFTAAIVILLMVRRVLGPKIILWSICCVFSLLMVDTQRQDVWKVTVLDVGQGSSLLIERFGHYILYDTGKSWQGGSIAESVISPVLTYRGAKKLDGFIISHNDNDHSGGEKDILSEWQPDWLMTSRSTQEQRPCVQGNTFLWFGLTFDVVWPTTLVANPRNKDSCVIRVSDAYGNSVLLTGDISKIEEWTLVHSKRRVKSDVMIVPHHGSKTSSSRDFIELVEPELAIANLAYNNFWGFPSAETTKSYALENVKWMDTGMSGSIDITFYSDGYEIGTSRSMSVQPWYRQMLRKKVE</sequence>
<dbReference type="OrthoDB" id="9761531at2"/>
<dbReference type="InterPro" id="IPR036866">
    <property type="entry name" value="RibonucZ/Hydroxyglut_hydro"/>
</dbReference>
<dbReference type="InterPro" id="IPR052159">
    <property type="entry name" value="Competence_DNA_uptake"/>
</dbReference>
<reference evidence="8 9" key="1">
    <citation type="submission" date="2018-11" db="EMBL/GenBank/DDBJ databases">
        <title>Vibrio LJC006 sp. nov., isolated from seawater during the bloom of the enteromorpha.</title>
        <authorList>
            <person name="Liang J."/>
        </authorList>
    </citation>
    <scope>NUCLEOTIDE SEQUENCE [LARGE SCALE GENOMIC DNA]</scope>
    <source>
        <strain evidence="8 9">LJC006</strain>
    </source>
</reference>
<dbReference type="RefSeq" id="WP_124936725.1">
    <property type="nucleotide sequence ID" value="NZ_RJVQ01000003.1"/>
</dbReference>
<evidence type="ECO:0000256" key="1">
    <source>
        <dbReference type="ARBA" id="ARBA00004651"/>
    </source>
</evidence>
<dbReference type="SUPFAM" id="SSF56281">
    <property type="entry name" value="Metallo-hydrolase/oxidoreductase"/>
    <property type="match status" value="1"/>
</dbReference>
<dbReference type="InterPro" id="IPR004477">
    <property type="entry name" value="ComEC_N"/>
</dbReference>
<proteinExistence type="predicted"/>
<keyword evidence="4 6" id="KW-1133">Transmembrane helix</keyword>
<feature type="transmembrane region" description="Helical" evidence="6">
    <location>
        <begin position="229"/>
        <end position="250"/>
    </location>
</feature>
<dbReference type="GO" id="GO:0030420">
    <property type="term" value="P:establishment of competence for transformation"/>
    <property type="evidence" value="ECO:0007669"/>
    <property type="project" value="InterPro"/>
</dbReference>
<evidence type="ECO:0000259" key="7">
    <source>
        <dbReference type="SMART" id="SM00849"/>
    </source>
</evidence>
<dbReference type="InterPro" id="IPR001279">
    <property type="entry name" value="Metallo-B-lactamas"/>
</dbReference>
<dbReference type="PANTHER" id="PTHR30619:SF1">
    <property type="entry name" value="RECOMBINATION PROTEIN 2"/>
    <property type="match status" value="1"/>
</dbReference>
<dbReference type="CDD" id="cd07731">
    <property type="entry name" value="ComA-like_MBL-fold"/>
    <property type="match status" value="1"/>
</dbReference>
<dbReference type="InterPro" id="IPR025405">
    <property type="entry name" value="DUF4131"/>
</dbReference>
<evidence type="ECO:0000313" key="9">
    <source>
        <dbReference type="Proteomes" id="UP000281112"/>
    </source>
</evidence>
<keyword evidence="9" id="KW-1185">Reference proteome</keyword>
<dbReference type="NCBIfam" id="TIGR00360">
    <property type="entry name" value="ComEC_N-term"/>
    <property type="match status" value="1"/>
</dbReference>
<gene>
    <name evidence="8" type="ORF">EES38_08360</name>
</gene>
<dbReference type="EMBL" id="RJVQ01000003">
    <property type="protein sequence ID" value="RQW63256.1"/>
    <property type="molecule type" value="Genomic_DNA"/>
</dbReference>
<dbReference type="InterPro" id="IPR004797">
    <property type="entry name" value="Competence_ComEC/Rec2"/>
</dbReference>
<feature type="transmembrane region" description="Helical" evidence="6">
    <location>
        <begin position="289"/>
        <end position="306"/>
    </location>
</feature>
<evidence type="ECO:0000256" key="2">
    <source>
        <dbReference type="ARBA" id="ARBA00022475"/>
    </source>
</evidence>
<comment type="subcellular location">
    <subcellularLocation>
        <location evidence="1">Cell membrane</location>
        <topology evidence="1">Multi-pass membrane protein</topology>
    </subcellularLocation>
</comment>
<feature type="transmembrane region" description="Helical" evidence="6">
    <location>
        <begin position="31"/>
        <end position="62"/>
    </location>
</feature>
<keyword evidence="2" id="KW-1003">Cell membrane</keyword>
<evidence type="ECO:0000256" key="4">
    <source>
        <dbReference type="ARBA" id="ARBA00022989"/>
    </source>
</evidence>
<feature type="domain" description="Metallo-beta-lactamase" evidence="7">
    <location>
        <begin position="502"/>
        <end position="684"/>
    </location>
</feature>
<dbReference type="Proteomes" id="UP000281112">
    <property type="component" value="Unassembled WGS sequence"/>
</dbReference>
<dbReference type="Pfam" id="PF13567">
    <property type="entry name" value="DUF4131"/>
    <property type="match status" value="1"/>
</dbReference>
<feature type="transmembrane region" description="Helical" evidence="6">
    <location>
        <begin position="262"/>
        <end position="282"/>
    </location>
</feature>
<feature type="transmembrane region" description="Helical" evidence="6">
    <location>
        <begin position="441"/>
        <end position="461"/>
    </location>
</feature>
<dbReference type="Gene3D" id="3.60.15.10">
    <property type="entry name" value="Ribonuclease Z/Hydroxyacylglutathione hydrolase-like"/>
    <property type="match status" value="1"/>
</dbReference>
<dbReference type="PANTHER" id="PTHR30619">
    <property type="entry name" value="DNA INTERNALIZATION/COMPETENCE PROTEIN COMEC/REC2"/>
    <property type="match status" value="1"/>
</dbReference>
<feature type="transmembrane region" description="Helical" evidence="6">
    <location>
        <begin position="391"/>
        <end position="414"/>
    </location>
</feature>
<dbReference type="InterPro" id="IPR035681">
    <property type="entry name" value="ComA-like_MBL"/>
</dbReference>
<keyword evidence="5 6" id="KW-0472">Membrane</keyword>
<evidence type="ECO:0000313" key="8">
    <source>
        <dbReference type="EMBL" id="RQW63256.1"/>
    </source>
</evidence>
<organism evidence="8 9">
    <name type="scientific">Vibrio viridaestus</name>
    <dbReference type="NCBI Taxonomy" id="2487322"/>
    <lineage>
        <taxon>Bacteria</taxon>
        <taxon>Pseudomonadati</taxon>
        <taxon>Pseudomonadota</taxon>
        <taxon>Gammaproteobacteria</taxon>
        <taxon>Vibrionales</taxon>
        <taxon>Vibrionaceae</taxon>
        <taxon>Vibrio</taxon>
    </lineage>
</organism>
<dbReference type="SMART" id="SM00849">
    <property type="entry name" value="Lactamase_B"/>
    <property type="match status" value="1"/>
</dbReference>
<evidence type="ECO:0000256" key="3">
    <source>
        <dbReference type="ARBA" id="ARBA00022692"/>
    </source>
</evidence>
<dbReference type="GO" id="GO:0005886">
    <property type="term" value="C:plasma membrane"/>
    <property type="evidence" value="ECO:0007669"/>
    <property type="project" value="UniProtKB-SubCell"/>
</dbReference>
<name>A0A3N9U5D4_9VIBR</name>
<dbReference type="NCBIfam" id="TIGR00361">
    <property type="entry name" value="ComEC_Rec2"/>
    <property type="match status" value="1"/>
</dbReference>
<dbReference type="Pfam" id="PF03772">
    <property type="entry name" value="Competence"/>
    <property type="match status" value="1"/>
</dbReference>
<feature type="transmembrane region" description="Helical" evidence="6">
    <location>
        <begin position="356"/>
        <end position="379"/>
    </location>
</feature>
<dbReference type="AlphaFoldDB" id="A0A3N9U5D4"/>